<dbReference type="RefSeq" id="YP_009784174.1">
    <property type="nucleotide sequence ID" value="NC_047741.1"/>
</dbReference>
<dbReference type="KEGG" id="vg:54974169"/>
<protein>
    <submittedName>
        <fullName evidence="1">Uncharacterized protein</fullName>
    </submittedName>
</protein>
<proteinExistence type="predicted"/>
<sequence length="113" mass="12327">MSKATIEELGVLHALACQWAHDKLTELEPINVMTEAGPVFSGKWRRAAKAADFAAVVKFLNDNSITADIDKNKGLNGLRDELKNQQRHSDKVVNLPTAQQAAAGIKEVKYAGQ</sequence>
<organism evidence="1 2">
    <name type="scientific">Vibrio phage JSF7</name>
    <dbReference type="NCBI Taxonomy" id="1292086"/>
    <lineage>
        <taxon>Viruses</taxon>
        <taxon>Duplodnaviria</taxon>
        <taxon>Heunggongvirae</taxon>
        <taxon>Uroviricota</taxon>
        <taxon>Caudoviricetes</taxon>
        <taxon>Autographivirales</taxon>
        <taxon>Tawavirus</taxon>
        <taxon>Tawavirus JSF7</taxon>
    </lineage>
</organism>
<evidence type="ECO:0000313" key="1">
    <source>
        <dbReference type="EMBL" id="APD18148.1"/>
    </source>
</evidence>
<dbReference type="InterPro" id="IPR024345">
    <property type="entry name" value="DNA_matur_Phage_T7-like"/>
</dbReference>
<accession>A0A240EWV6</accession>
<dbReference type="Proteomes" id="UP000225149">
    <property type="component" value="Segment"/>
</dbReference>
<dbReference type="GeneID" id="54974169"/>
<keyword evidence="2" id="KW-1185">Reference proteome</keyword>
<evidence type="ECO:0000313" key="2">
    <source>
        <dbReference type="Proteomes" id="UP000225149"/>
    </source>
</evidence>
<dbReference type="Pfam" id="PF11123">
    <property type="entry name" value="DNA_Packaging_2"/>
    <property type="match status" value="1"/>
</dbReference>
<dbReference type="EMBL" id="KY065149">
    <property type="protein sequence ID" value="APD18148.1"/>
    <property type="molecule type" value="Genomic_DNA"/>
</dbReference>
<reference evidence="1 2" key="1">
    <citation type="journal article" date="2017" name="PLoS ONE">
        <title>Environmental bacteriophages active on biofilms and planktonic forms of toxigenic Vibrio cholerae: Potential relevance in cholera epidemiology.</title>
        <authorList>
            <person name="Naser I.B."/>
            <person name="Hoque M.M."/>
            <person name="Abdullah A."/>
            <person name="Bari S.M.N."/>
            <person name="Ghosh A.N."/>
            <person name="Faruque S.M."/>
        </authorList>
    </citation>
    <scope>NUCLEOTIDE SEQUENCE [LARGE SCALE GENOMIC DNA]</scope>
</reference>
<name>A0A240EWV6_9CAUD</name>